<organism evidence="1">
    <name type="scientific">Klebsiella phage Kpn02</name>
    <dbReference type="NCBI Taxonomy" id="3044023"/>
    <lineage>
        <taxon>Viruses</taxon>
        <taxon>Duplodnaviria</taxon>
        <taxon>Heunggongvirae</taxon>
        <taxon>Uroviricota</taxon>
        <taxon>Caudoviricetes</taxon>
        <taxon>Demerecviridae</taxon>
        <taxon>Sugarlandvirus</taxon>
    </lineage>
</organism>
<reference evidence="1" key="1">
    <citation type="journal article" date="2024" name="Can. J. Microbiol.">
        <title>Biological and genomic characteristics of three novel bacteriophages and a phage-plasmid of Klebsiella pneumoniae.</title>
        <authorList>
            <person name="Uskudar-Guclu A."/>
            <person name="Unlu S."/>
            <person name="Salih-Dogan H."/>
            <person name="Yalcin S."/>
            <person name="Basustaoglu A."/>
        </authorList>
    </citation>
    <scope>NUCLEOTIDE SEQUENCE</scope>
</reference>
<sequence length="54" mass="6085">MHKVPHHLTYSTKSSHQTLATSLSSQVLSVTPQSPHEVLTQTHIICPSSKRHHY</sequence>
<protein>
    <submittedName>
        <fullName evidence="1">Uncharacterized protein</fullName>
    </submittedName>
</protein>
<dbReference type="EMBL" id="OQ790079">
    <property type="protein sequence ID" value="WJE88434.1"/>
    <property type="molecule type" value="Genomic_DNA"/>
</dbReference>
<name>A0AAT9V5L7_9CAUD</name>
<evidence type="ECO:0000313" key="1">
    <source>
        <dbReference type="EMBL" id="WJE88434.1"/>
    </source>
</evidence>
<accession>A0AAT9V5L7</accession>
<proteinExistence type="predicted"/>